<reference evidence="3" key="1">
    <citation type="submission" date="2025-08" db="UniProtKB">
        <authorList>
            <consortium name="RefSeq"/>
        </authorList>
    </citation>
    <scope>IDENTIFICATION</scope>
</reference>
<organism evidence="2 3">
    <name type="scientific">Elaeis guineensis var. tenera</name>
    <name type="common">Oil palm</name>
    <dbReference type="NCBI Taxonomy" id="51953"/>
    <lineage>
        <taxon>Eukaryota</taxon>
        <taxon>Viridiplantae</taxon>
        <taxon>Streptophyta</taxon>
        <taxon>Embryophyta</taxon>
        <taxon>Tracheophyta</taxon>
        <taxon>Spermatophyta</taxon>
        <taxon>Magnoliopsida</taxon>
        <taxon>Liliopsida</taxon>
        <taxon>Arecaceae</taxon>
        <taxon>Arecoideae</taxon>
        <taxon>Cocoseae</taxon>
        <taxon>Elaeidinae</taxon>
        <taxon>Elaeis</taxon>
    </lineage>
</organism>
<dbReference type="InterPro" id="IPR055298">
    <property type="entry name" value="AtLOH3-like"/>
</dbReference>
<feature type="domain" description="DUF4371" evidence="1">
    <location>
        <begin position="1"/>
        <end position="59"/>
    </location>
</feature>
<dbReference type="KEGG" id="egu:105050278"/>
<dbReference type="InParanoid" id="A0A6I9RLU8"/>
<name>A0A6I9RLU8_ELAGV</name>
<evidence type="ECO:0000313" key="2">
    <source>
        <dbReference type="Proteomes" id="UP000504607"/>
    </source>
</evidence>
<dbReference type="AlphaFoldDB" id="A0A6I9RLU8"/>
<protein>
    <submittedName>
        <fullName evidence="3">Uncharacterized protein LOC105050278</fullName>
    </submittedName>
</protein>
<keyword evidence="2" id="KW-1185">Reference proteome</keyword>
<proteinExistence type="predicted"/>
<dbReference type="Proteomes" id="UP000504607">
    <property type="component" value="Chromosome 8"/>
</dbReference>
<accession>A0A6I9RLU8</accession>
<dbReference type="InterPro" id="IPR025398">
    <property type="entry name" value="DUF4371"/>
</dbReference>
<sequence length="296" mass="34414">MALALWYVDRRRVMMERFIEIIHVRDTSALSLKKAVDSLLSKYSLSLSYIRGQCYDGARASFKRREYIQEDQAKKLQEALRADELEIGRGLNQQLRLKRASETRWGSHYKSLINFNAMFRSLIDVLDNIASDAHNLDDRFKAQGLLNSCQIFDFALLLHLMIEILGVTNELNIALQKKEWDIVNAITLVEMAKVRLQEELNSRFNEVNIDLLLGVATLNSIDKFSNFNLKKILKLAEFATVIAEKAFSFIKNDLRNQMGDEFMNDYMVNYIEKDVFRGIPNDVIMDRFQKMKTHRG</sequence>
<dbReference type="OrthoDB" id="1705400at2759"/>
<gene>
    <name evidence="3" type="primary">LOC105050278</name>
</gene>
<dbReference type="PANTHER" id="PTHR11697">
    <property type="entry name" value="GENERAL TRANSCRIPTION FACTOR 2-RELATED ZINC FINGER PROTEIN"/>
    <property type="match status" value="1"/>
</dbReference>
<dbReference type="Pfam" id="PF14291">
    <property type="entry name" value="DUF4371"/>
    <property type="match status" value="1"/>
</dbReference>
<evidence type="ECO:0000313" key="3">
    <source>
        <dbReference type="RefSeq" id="XP_010928531.1"/>
    </source>
</evidence>
<dbReference type="PANTHER" id="PTHR11697:SF230">
    <property type="entry name" value="ZINC FINGER, MYM DOMAIN CONTAINING 1"/>
    <property type="match status" value="1"/>
</dbReference>
<dbReference type="RefSeq" id="XP_010928531.1">
    <property type="nucleotide sequence ID" value="XM_010930229.1"/>
</dbReference>
<evidence type="ECO:0000259" key="1">
    <source>
        <dbReference type="Pfam" id="PF14291"/>
    </source>
</evidence>
<dbReference type="GeneID" id="105050278"/>